<dbReference type="InterPro" id="IPR025510">
    <property type="entry name" value="DUF4397"/>
</dbReference>
<keyword evidence="5" id="KW-0966">Cell projection</keyword>
<proteinExistence type="predicted"/>
<keyword evidence="6" id="KW-0732">Signal</keyword>
<dbReference type="Proteomes" id="UP000254808">
    <property type="component" value="Chromosome"/>
</dbReference>
<feature type="domain" description="HYDIN/VesB/CFA65-like Ig-like" evidence="9">
    <location>
        <begin position="1100"/>
        <end position="1190"/>
    </location>
</feature>
<evidence type="ECO:0000259" key="7">
    <source>
        <dbReference type="Pfam" id="PF14344"/>
    </source>
</evidence>
<dbReference type="InterPro" id="IPR033305">
    <property type="entry name" value="Hydin-like"/>
</dbReference>
<comment type="subcellular location">
    <subcellularLocation>
        <location evidence="1">Cell projection</location>
        <location evidence="1">Cilium</location>
    </subcellularLocation>
    <subcellularLocation>
        <location evidence="2">Cytoplasm</location>
    </subcellularLocation>
</comment>
<dbReference type="Pfam" id="PF22544">
    <property type="entry name" value="HYDIN_VesB_CFA65-like_Ig"/>
    <property type="match status" value="2"/>
</dbReference>
<keyword evidence="11" id="KW-1185">Reference proteome</keyword>
<dbReference type="PANTHER" id="PTHR23053:SF0">
    <property type="entry name" value="HYDROCEPHALUS-INDUCING PROTEIN HOMOLOG"/>
    <property type="match status" value="1"/>
</dbReference>
<evidence type="ECO:0000256" key="5">
    <source>
        <dbReference type="ARBA" id="ARBA00023273"/>
    </source>
</evidence>
<reference evidence="10 11" key="1">
    <citation type="submission" date="2018-03" db="EMBL/GenBank/DDBJ databases">
        <title>Phenotypic and genomic properties of Cyclonatronum proteinivorum gen. nov., sp. nov., a haloalkaliphilic bacteroidete from soda lakes possessing Na+-translocating rhodopsin.</title>
        <authorList>
            <person name="Toshchakov S.V."/>
            <person name="Korzhenkov A."/>
            <person name="Samarov N.I."/>
            <person name="Kublanov I.V."/>
            <person name="Muntyan M.S."/>
            <person name="Sorokin D.Y."/>
        </authorList>
    </citation>
    <scope>NUCLEOTIDE SEQUENCE [LARGE SCALE GENOMIC DNA]</scope>
    <source>
        <strain evidence="10 11">Omega</strain>
    </source>
</reference>
<dbReference type="Pfam" id="PF14344">
    <property type="entry name" value="DUF4397"/>
    <property type="match status" value="2"/>
</dbReference>
<evidence type="ECO:0000313" key="11">
    <source>
        <dbReference type="Proteomes" id="UP000254808"/>
    </source>
</evidence>
<dbReference type="SUPFAM" id="SSF49452">
    <property type="entry name" value="Starch-binding domain-like"/>
    <property type="match status" value="1"/>
</dbReference>
<evidence type="ECO:0000256" key="6">
    <source>
        <dbReference type="SAM" id="SignalP"/>
    </source>
</evidence>
<dbReference type="InterPro" id="IPR013784">
    <property type="entry name" value="Carb-bd-like_fold"/>
</dbReference>
<dbReference type="Gene3D" id="2.60.40.4070">
    <property type="match status" value="1"/>
</dbReference>
<protein>
    <submittedName>
        <fullName evidence="10">Por secretion system C-terminal sorting domain-containing protein</fullName>
    </submittedName>
</protein>
<evidence type="ECO:0000256" key="4">
    <source>
        <dbReference type="ARBA" id="ARBA00023069"/>
    </source>
</evidence>
<feature type="chain" id="PRO_5016831762" evidence="6">
    <location>
        <begin position="31"/>
        <end position="1759"/>
    </location>
</feature>
<evidence type="ECO:0000259" key="8">
    <source>
        <dbReference type="Pfam" id="PF18962"/>
    </source>
</evidence>
<dbReference type="NCBIfam" id="NF012200">
    <property type="entry name" value="choice_anch_D"/>
    <property type="match status" value="2"/>
</dbReference>
<evidence type="ECO:0000256" key="3">
    <source>
        <dbReference type="ARBA" id="ARBA00022490"/>
    </source>
</evidence>
<gene>
    <name evidence="10" type="ORF">CYPRO_0910</name>
</gene>
<keyword evidence="4" id="KW-0969">Cilium</keyword>
<dbReference type="OrthoDB" id="951108at2"/>
<dbReference type="PANTHER" id="PTHR23053">
    <property type="entry name" value="DLEC1 DELETED IN LUNG AND ESOPHAGEAL CANCER 1"/>
    <property type="match status" value="1"/>
</dbReference>
<dbReference type="EMBL" id="CP027806">
    <property type="protein sequence ID" value="AXJ00187.1"/>
    <property type="molecule type" value="Genomic_DNA"/>
</dbReference>
<dbReference type="KEGG" id="cprv:CYPRO_0910"/>
<organism evidence="10 11">
    <name type="scientific">Cyclonatronum proteinivorum</name>
    <dbReference type="NCBI Taxonomy" id="1457365"/>
    <lineage>
        <taxon>Bacteria</taxon>
        <taxon>Pseudomonadati</taxon>
        <taxon>Balneolota</taxon>
        <taxon>Balneolia</taxon>
        <taxon>Balneolales</taxon>
        <taxon>Cyclonatronaceae</taxon>
        <taxon>Cyclonatronum</taxon>
    </lineage>
</organism>
<dbReference type="NCBIfam" id="TIGR04183">
    <property type="entry name" value="Por_Secre_tail"/>
    <property type="match status" value="1"/>
</dbReference>
<dbReference type="Gene3D" id="2.60.120.200">
    <property type="match status" value="1"/>
</dbReference>
<name>A0A345UI85_9BACT</name>
<dbReference type="InterPro" id="IPR013783">
    <property type="entry name" value="Ig-like_fold"/>
</dbReference>
<dbReference type="Gene3D" id="2.60.40.10">
    <property type="entry name" value="Immunoglobulins"/>
    <property type="match status" value="4"/>
</dbReference>
<feature type="signal peptide" evidence="6">
    <location>
        <begin position="1"/>
        <end position="30"/>
    </location>
</feature>
<evidence type="ECO:0000256" key="1">
    <source>
        <dbReference type="ARBA" id="ARBA00004138"/>
    </source>
</evidence>
<accession>A0A345UI85</accession>
<dbReference type="InterPro" id="IPR026444">
    <property type="entry name" value="Secre_tail"/>
</dbReference>
<dbReference type="Pfam" id="PF18962">
    <property type="entry name" value="Por_Secre_tail"/>
    <property type="match status" value="1"/>
</dbReference>
<dbReference type="GO" id="GO:0005737">
    <property type="term" value="C:cytoplasm"/>
    <property type="evidence" value="ECO:0007669"/>
    <property type="project" value="UniProtKB-SubCell"/>
</dbReference>
<feature type="domain" description="DUF4397" evidence="7">
    <location>
        <begin position="560"/>
        <end position="621"/>
    </location>
</feature>
<dbReference type="GO" id="GO:0030246">
    <property type="term" value="F:carbohydrate binding"/>
    <property type="evidence" value="ECO:0007669"/>
    <property type="project" value="InterPro"/>
</dbReference>
<sequence length="1759" mass="185078">MKHLHNCYKSGWLFLTVLLVALAWSPNIQAQHFGSTQSLDTTEAVVDREALMNRFTEAELNSFTALSPRLLSSFTADELALISQIMDKTITELSAAEEQLMNRLNAIVASSADPSFFEGLQDEDIVWSEGFTEGIPESWTVTDDSGNGFTWVANEPGGSTPDFDGFAIADSDAAGLSAGQVATTMSTEAIDISGLDEISFIISHSYQHLGDQSGRIEWSLDNENWELLAEYTESTGFPGGIEESFNITDAVAGNDNLWFRFVFDDAGGWTWWWAIDAVTISSATDDNGEEPDPDPEEFITHVIDEVAYAGASFRNVTGDAFLSGELTAFDPDFAIIEQAGGTWSNDFAVILTDAPELSEESIVLQIGGATAFNSESILLDWVGGVGDAAVTDAVTLPEALDLDGLYVWVGNGWASPASVGVWSGTIDFIGAEGEFAPPLEFAELQVIHNAADPALAEVDVFINGDLFAADFPFRGATGYLTVDAGFTLDIGVAAPGETEPLLSFEFTGEGDEAYALIAQGVADPAAFAPNPDGIDTAAELLLVEGRRDAAESADDFEFYLHHGATDAPAVDIFVRELDATILSDVPYLASSDYFSVPADVYTIEVRPAGTETAAATFSADVNGLEGVSAGILASGFLDPSANQDGEAFALAVVLEDGTVVTLEPLQGPILTVTPGEIEFGDVAENFEVSTDVTFTNSGVANLAILDVEVEGSAFSIDFADATVLNPGASETYTATFSPDAIGEFTGEIIITSTDANSPTTVPLSGNGVAGSEVVFDPAEILATLATEQEDTFELTVSNEGAGELEFSFPDYMMERILDGNDRSMDAVRARMMTSVRSAFANTQEAIQANNERFAINHYLQTGELRQASDAAVIEAYHAQIASQSGAAAATPMSDGFLIEFDGFTGTGGDFLTVADGLSGELTAVNPDFVIDAAEGGTWANDFAVLFTTEPLETGAEVDPETVVFQAGGLTAYGPAGTRVAWGEGSSGTPGTAVTTPIAPPAPLDMSGVFVSIGHGWTPGGPSTWTGSVELVGVSAGADFITDVSPASGTVAPGGSEVVTLTLSSAGLIGGEYSGTLNALTNDPANEEVDIPAVLTVTGDPAIAFDPAALDFGPVFVGESATQTVTVSNPGSDLLVVDGFASSSDVFTVESEAFELPVGDTFEVTVTFTPDDSGEFTGDLSFDSNAISGETSVALSGEGADPGVLELDPESIAFDVTEGENGTFTFTLSNTGAAPFDYSIGGGFVAGESRVLSPEREATAVQTTEASQQRAAEGFDFNTVAPDHVRQTSYEAEFPFVNRSVFNDEVILTHSLSQVVEPLTGVRCGGGGTTAENSFMRTYTLTDFDIDGGFDVTAVQFGVESAIGPALPIEARIYLLEGDFVFANMTHIGTGAATIDGSQDLSVVTIPVEAEVPAGATIVVEAFVFDSDTSDLFPGANSEGETSPSYIASETCGIPEPTSYAEIGFPDAHLVLNVVGESGDGLFVFEPGAGTVAPNETVEVVVDAETAELEAGEYNAEIVVSTTSPATPTGVIPVTFEVIEEELFSEFVTFQVDMTAQAELGNFDPALGDEVYVRGSFNDWSVIEGDEMIDDGEMVFTIETEIFGEAGTVVEYKYYILAGDGRELPNGGWEEDSVGEGGTNNRLLELIGEDQVLPVVFFNNLPPTSINPDLETPVEFALNQNYPNPFNPTTNIEYALPEAAEVTLEVFNLQGQRVAVLVNGQQNAGTHTVTFDASRLASGMYLYRLQAGSFVQTQKMMLVK</sequence>
<feature type="domain" description="HYDIN/VesB/CFA65-like Ig-like" evidence="9">
    <location>
        <begin position="668"/>
        <end position="765"/>
    </location>
</feature>
<feature type="domain" description="Secretion system C-terminal sorting" evidence="8">
    <location>
        <begin position="1681"/>
        <end position="1756"/>
    </location>
</feature>
<dbReference type="RefSeq" id="WP_114983480.1">
    <property type="nucleotide sequence ID" value="NZ_CP027806.1"/>
</dbReference>
<dbReference type="InterPro" id="IPR053879">
    <property type="entry name" value="HYDIN_VesB_CFA65-like_Ig"/>
</dbReference>
<evidence type="ECO:0000256" key="2">
    <source>
        <dbReference type="ARBA" id="ARBA00004496"/>
    </source>
</evidence>
<evidence type="ECO:0000313" key="10">
    <source>
        <dbReference type="EMBL" id="AXJ00187.1"/>
    </source>
</evidence>
<keyword evidence="3" id="KW-0963">Cytoplasm</keyword>
<feature type="domain" description="DUF4397" evidence="7">
    <location>
        <begin position="442"/>
        <end position="523"/>
    </location>
</feature>
<evidence type="ECO:0000259" key="9">
    <source>
        <dbReference type="Pfam" id="PF22544"/>
    </source>
</evidence>